<dbReference type="SUPFAM" id="SSF53244">
    <property type="entry name" value="MurD-like peptide ligases, peptide-binding domain"/>
    <property type="match status" value="1"/>
</dbReference>
<dbReference type="GO" id="GO:0008841">
    <property type="term" value="F:dihydrofolate synthase activity"/>
    <property type="evidence" value="ECO:0007669"/>
    <property type="project" value="TreeGrafter"/>
</dbReference>
<gene>
    <name evidence="7" type="primary">FPGS2</name>
    <name evidence="7" type="ORF">AXF42_Ash011282</name>
</gene>
<dbReference type="Gene3D" id="3.90.190.20">
    <property type="entry name" value="Mur ligase, C-terminal domain"/>
    <property type="match status" value="1"/>
</dbReference>
<organism evidence="7 8">
    <name type="scientific">Apostasia shenzhenica</name>
    <dbReference type="NCBI Taxonomy" id="1088818"/>
    <lineage>
        <taxon>Eukaryota</taxon>
        <taxon>Viridiplantae</taxon>
        <taxon>Streptophyta</taxon>
        <taxon>Embryophyta</taxon>
        <taxon>Tracheophyta</taxon>
        <taxon>Spermatophyta</taxon>
        <taxon>Magnoliopsida</taxon>
        <taxon>Liliopsida</taxon>
        <taxon>Asparagales</taxon>
        <taxon>Orchidaceae</taxon>
        <taxon>Apostasioideae</taxon>
        <taxon>Apostasia</taxon>
    </lineage>
</organism>
<dbReference type="InterPro" id="IPR036615">
    <property type="entry name" value="Mur_ligase_C_dom_sf"/>
</dbReference>
<dbReference type="Gene3D" id="3.40.1190.10">
    <property type="entry name" value="Mur-like, catalytic domain"/>
    <property type="match status" value="1"/>
</dbReference>
<evidence type="ECO:0000256" key="6">
    <source>
        <dbReference type="ARBA" id="ARBA00022842"/>
    </source>
</evidence>
<dbReference type="PANTHER" id="PTHR11136">
    <property type="entry name" value="FOLYLPOLYGLUTAMATE SYNTHASE-RELATED"/>
    <property type="match status" value="1"/>
</dbReference>
<evidence type="ECO:0000313" key="7">
    <source>
        <dbReference type="EMBL" id="PKA53803.1"/>
    </source>
</evidence>
<keyword evidence="8" id="KW-1185">Reference proteome</keyword>
<dbReference type="InterPro" id="IPR036565">
    <property type="entry name" value="Mur-like_cat_sf"/>
</dbReference>
<keyword evidence="6" id="KW-0460">Magnesium</keyword>
<dbReference type="InterPro" id="IPR001645">
    <property type="entry name" value="Folylpolyglutamate_synth"/>
</dbReference>
<dbReference type="GO" id="GO:0004326">
    <property type="term" value="F:tetrahydrofolylpolyglutamate synthase activity"/>
    <property type="evidence" value="ECO:0007669"/>
    <property type="project" value="UniProtKB-EC"/>
</dbReference>
<sequence>MLVWIKPLPAPIDVSQPRSLPQHFDAKFAAFVAALRPQRGFQTRSFGLNKMIGIVRTLSSFSGLSKPIEKSFLSLSCSMCRSISSFIEDPRLNDFLDYMEKLKNYERVGVPKDAGTDSVDGFDLGRMRRLLQRLGNPQSHFKAIHIAGTKGKGSTAAFLSNILREEGFHVGCYTSPHLFSIRERICLGRNGNPVSAEELRNLFCDVRGILDLSIETEAGSLSHFEVFTALAFTLFSQQNVDVAIIEKLRLRSRDVISFLANGAIVNIAHIVLLRLGLEVVIGGPFEPQIEHIIREKAFSLNAPVVSAFDAGSQSSVRCFERDGEVPFQLCKIFIENQDDISMFLHLPEVKLQMLGEHQLWNAISATCTALCLRNQGWRLSDKSIQTGLEKTWLPGRGQYLTKREVEKLGLCGVSILVDGAHTEASAKGLTDIMKIEDPDGIWAFVVSMASDKDHIAFARQLLSEAIEKVVVAFIEVGFLVLWPGLGRRPEAVILTESTIAGGKSRTASAKALKEVWLVASKLLEIDAADMGSLHQWKNDEFPIVSSRGDVSNRQVLMVACQNNDVQDSIQLAGMLLHARAVEKHRFIVVTGSLHIVSSVLAAVKH</sequence>
<keyword evidence="5" id="KW-0067">ATP-binding</keyword>
<dbReference type="PROSITE" id="PS01011">
    <property type="entry name" value="FOLYLPOLYGLU_SYNT_1"/>
    <property type="match status" value="1"/>
</dbReference>
<dbReference type="OrthoDB" id="5212574at2759"/>
<dbReference type="Proteomes" id="UP000236161">
    <property type="component" value="Unassembled WGS sequence"/>
</dbReference>
<dbReference type="GO" id="GO:0005737">
    <property type="term" value="C:cytoplasm"/>
    <property type="evidence" value="ECO:0007669"/>
    <property type="project" value="TreeGrafter"/>
</dbReference>
<accession>A0A2I0AE37</accession>
<dbReference type="STRING" id="1088818.A0A2I0AE37"/>
<name>A0A2I0AE37_9ASPA</name>
<keyword evidence="2 7" id="KW-0436">Ligase</keyword>
<dbReference type="AlphaFoldDB" id="A0A2I0AE37"/>
<dbReference type="EMBL" id="KZ451988">
    <property type="protein sequence ID" value="PKA53803.1"/>
    <property type="molecule type" value="Genomic_DNA"/>
</dbReference>
<dbReference type="PANTHER" id="PTHR11136:SF0">
    <property type="entry name" value="DIHYDROFOLATE SYNTHETASE-RELATED"/>
    <property type="match status" value="1"/>
</dbReference>
<evidence type="ECO:0000256" key="5">
    <source>
        <dbReference type="ARBA" id="ARBA00022840"/>
    </source>
</evidence>
<dbReference type="EC" id="6.3.2.17" evidence="7"/>
<protein>
    <submittedName>
        <fullName evidence="7">Folylpolyglutamate synthase</fullName>
        <ecNumber evidence="7">6.3.2.17</ecNumber>
    </submittedName>
</protein>
<evidence type="ECO:0000256" key="1">
    <source>
        <dbReference type="ARBA" id="ARBA00008276"/>
    </source>
</evidence>
<dbReference type="GO" id="GO:0046872">
    <property type="term" value="F:metal ion binding"/>
    <property type="evidence" value="ECO:0007669"/>
    <property type="project" value="UniProtKB-KW"/>
</dbReference>
<evidence type="ECO:0000256" key="3">
    <source>
        <dbReference type="ARBA" id="ARBA00022723"/>
    </source>
</evidence>
<reference evidence="7 8" key="1">
    <citation type="journal article" date="2017" name="Nature">
        <title>The Apostasia genome and the evolution of orchids.</title>
        <authorList>
            <person name="Zhang G.Q."/>
            <person name="Liu K.W."/>
            <person name="Li Z."/>
            <person name="Lohaus R."/>
            <person name="Hsiao Y.Y."/>
            <person name="Niu S.C."/>
            <person name="Wang J.Y."/>
            <person name="Lin Y.C."/>
            <person name="Xu Q."/>
            <person name="Chen L.J."/>
            <person name="Yoshida K."/>
            <person name="Fujiwara S."/>
            <person name="Wang Z.W."/>
            <person name="Zhang Y.Q."/>
            <person name="Mitsuda N."/>
            <person name="Wang M."/>
            <person name="Liu G.H."/>
            <person name="Pecoraro L."/>
            <person name="Huang H.X."/>
            <person name="Xiao X.J."/>
            <person name="Lin M."/>
            <person name="Wu X.Y."/>
            <person name="Wu W.L."/>
            <person name="Chen Y.Y."/>
            <person name="Chang S.B."/>
            <person name="Sakamoto S."/>
            <person name="Ohme-Takagi M."/>
            <person name="Yagi M."/>
            <person name="Zeng S.J."/>
            <person name="Shen C.Y."/>
            <person name="Yeh C.M."/>
            <person name="Luo Y.B."/>
            <person name="Tsai W.C."/>
            <person name="Van de Peer Y."/>
            <person name="Liu Z.J."/>
        </authorList>
    </citation>
    <scope>NUCLEOTIDE SEQUENCE [LARGE SCALE GENOMIC DNA]</scope>
    <source>
        <strain evidence="8">cv. Shenzhen</strain>
        <tissue evidence="7">Stem</tissue>
    </source>
</reference>
<dbReference type="GO" id="GO:0005524">
    <property type="term" value="F:ATP binding"/>
    <property type="evidence" value="ECO:0007669"/>
    <property type="project" value="UniProtKB-KW"/>
</dbReference>
<dbReference type="InterPro" id="IPR018109">
    <property type="entry name" value="Folylpolyglutamate_synth_CS"/>
</dbReference>
<evidence type="ECO:0000256" key="2">
    <source>
        <dbReference type="ARBA" id="ARBA00022598"/>
    </source>
</evidence>
<dbReference type="SUPFAM" id="SSF53623">
    <property type="entry name" value="MurD-like peptide ligases, catalytic domain"/>
    <property type="match status" value="2"/>
</dbReference>
<keyword evidence="4" id="KW-0547">Nucleotide-binding</keyword>
<proteinExistence type="inferred from homology"/>
<comment type="similarity">
    <text evidence="1">Belongs to the folylpolyglutamate synthase family.</text>
</comment>
<keyword evidence="3" id="KW-0479">Metal-binding</keyword>
<evidence type="ECO:0000313" key="8">
    <source>
        <dbReference type="Proteomes" id="UP000236161"/>
    </source>
</evidence>
<evidence type="ECO:0000256" key="4">
    <source>
        <dbReference type="ARBA" id="ARBA00022741"/>
    </source>
</evidence>